<dbReference type="Pfam" id="PF03235">
    <property type="entry name" value="GmrSD_N"/>
    <property type="match status" value="1"/>
</dbReference>
<dbReference type="AlphaFoldDB" id="A0A3D8IG09"/>
<feature type="domain" description="GmrSD restriction endonucleases N-terminal" evidence="1">
    <location>
        <begin position="14"/>
        <end position="223"/>
    </location>
</feature>
<dbReference type="InterPro" id="IPR011089">
    <property type="entry name" value="GmrSD_C"/>
</dbReference>
<dbReference type="PANTHER" id="PTHR35149">
    <property type="entry name" value="SLL5132 PROTEIN"/>
    <property type="match status" value="1"/>
</dbReference>
<dbReference type="InterPro" id="IPR004919">
    <property type="entry name" value="GmrSD_N"/>
</dbReference>
<evidence type="ECO:0000259" key="2">
    <source>
        <dbReference type="Pfam" id="PF07510"/>
    </source>
</evidence>
<proteinExistence type="predicted"/>
<organism evidence="4 5">
    <name type="scientific">Helicobacter didelphidarum</name>
    <dbReference type="NCBI Taxonomy" id="2040648"/>
    <lineage>
        <taxon>Bacteria</taxon>
        <taxon>Pseudomonadati</taxon>
        <taxon>Campylobacterota</taxon>
        <taxon>Epsilonproteobacteria</taxon>
        <taxon>Campylobacterales</taxon>
        <taxon>Helicobacteraceae</taxon>
        <taxon>Helicobacter</taxon>
    </lineage>
</organism>
<keyword evidence="5" id="KW-1185">Reference proteome</keyword>
<evidence type="ECO:0000259" key="3">
    <source>
        <dbReference type="Pfam" id="PF18899"/>
    </source>
</evidence>
<dbReference type="Pfam" id="PF18899">
    <property type="entry name" value="DUF5655"/>
    <property type="match status" value="1"/>
</dbReference>
<dbReference type="Pfam" id="PF07510">
    <property type="entry name" value="GmrSD_C"/>
    <property type="match status" value="1"/>
</dbReference>
<accession>A0A3D8IG09</accession>
<feature type="domain" description="GmrSD restriction endonucleases C-terminal" evidence="2">
    <location>
        <begin position="412"/>
        <end position="546"/>
    </location>
</feature>
<dbReference type="PANTHER" id="PTHR35149:SF2">
    <property type="entry name" value="DUF262 DOMAIN-CONTAINING PROTEIN"/>
    <property type="match status" value="1"/>
</dbReference>
<evidence type="ECO:0000313" key="5">
    <source>
        <dbReference type="Proteomes" id="UP000256379"/>
    </source>
</evidence>
<evidence type="ECO:0008006" key="6">
    <source>
        <dbReference type="Google" id="ProtNLM"/>
    </source>
</evidence>
<reference evidence="4 5" key="1">
    <citation type="submission" date="2018-04" db="EMBL/GenBank/DDBJ databases">
        <title>Novel Campyloabacter and Helicobacter Species and Strains.</title>
        <authorList>
            <person name="Mannion A.J."/>
            <person name="Shen Z."/>
            <person name="Fox J.G."/>
        </authorList>
    </citation>
    <scope>NUCLEOTIDE SEQUENCE [LARGE SCALE GENOMIC DNA]</scope>
    <source>
        <strain evidence="4 5">MIT 17-337</strain>
    </source>
</reference>
<comment type="caution">
    <text evidence="4">The sequence shown here is derived from an EMBL/GenBank/DDBJ whole genome shotgun (WGS) entry which is preliminary data.</text>
</comment>
<dbReference type="OrthoDB" id="9798761at2"/>
<dbReference type="RefSeq" id="WP_115543471.1">
    <property type="nucleotide sequence ID" value="NZ_NXLQ01000020.1"/>
</dbReference>
<feature type="domain" description="DUF5655" evidence="3">
    <location>
        <begin position="588"/>
        <end position="686"/>
    </location>
</feature>
<protein>
    <recommendedName>
        <fullName evidence="6">DUF262 domain-containing protein</fullName>
    </recommendedName>
</protein>
<dbReference type="InterPro" id="IPR043714">
    <property type="entry name" value="DUF5655"/>
</dbReference>
<evidence type="ECO:0000259" key="1">
    <source>
        <dbReference type="Pfam" id="PF03235"/>
    </source>
</evidence>
<dbReference type="EMBL" id="NXLQ01000020">
    <property type="protein sequence ID" value="RDU64058.1"/>
    <property type="molecule type" value="Genomic_DNA"/>
</dbReference>
<evidence type="ECO:0000313" key="4">
    <source>
        <dbReference type="EMBL" id="RDU64058.1"/>
    </source>
</evidence>
<gene>
    <name evidence="4" type="ORF">CQA53_07915</name>
</gene>
<name>A0A3D8IG09_9HELI</name>
<dbReference type="Proteomes" id="UP000256379">
    <property type="component" value="Unassembled WGS sequence"/>
</dbReference>
<sequence length="693" mass="81882">MKAKETELLEFMRTAQQFIIPVYQRMYSWDIKQCEQLWNDILRIGSNANIKAHFVGSIVYIHDDIYSISATKPLSIIDGQQRITTITLLLIALHEILHDEDEFIGISKIKIQNQYLLNPYEKADTKYKLILSQNDKDTLIAIIDTNKPTPSEESLKIKENLRFFREQLQKHKNEIEQICIGLNKLVIVDIALKRPDDNPQLIFESMNSTGKALSQADLIRNYILMGLESQEQTRLYEKYWREIEKEFGQEPYEKYFNNFMRDYLTLKTRNIPNENKVYEAFKKYIQENKIDTESFLQDLKAYSEYFCNIALDKEKDSKLQIAFRDLRELKVDVAYPFLLEVYDDYKNNIIPKDDFEKIVRLVESFVFRRAVCKLPTNSLNKIFPILTKDINKQHYLQNIEAKMLQKLKSRFPNDTEFESAFMTRDLYNFNKRMFYLRKLENHKRKEFVDTSAYTIEHIMPQNENLSPQWQQDLGENYQEIQEKYLHTLGNLTLTGYNSEYKDKPFTEKRDMQGGFKESPLRLNEGLRQIEIWNEEAIKQRANKLAKEALDIWRCPTLSKEILESYKPKNKLQEIYTTKDNHPYLTQGKVKELFEALEKEILLLDSNITREVLKLKIAYKLDTNFVDIIPKKSNLKLTLNIDLDELDDPKAKARDISNIGKLGTGNTEVKLEDINEIPYIITLVRQSLEKQLGE</sequence>